<accession>A0AAT9FG81</accession>
<dbReference type="AlphaFoldDB" id="A0AAT9FG81"/>
<dbReference type="KEGG" id="osu:NT6N_00250"/>
<name>A0AAT9FG81_9BACT</name>
<sequence length="81" mass="9323">MENPPPLPPASVEQDRRLIQRAQFVESKSMRLGHVTFDYSLIEASHQKAEAWMNQNPDIEIVQIQTFHSSLSGITVVWYRA</sequence>
<protein>
    <submittedName>
        <fullName evidence="1">Uncharacterized protein</fullName>
    </submittedName>
</protein>
<reference evidence="1" key="1">
    <citation type="submission" date="2024-07" db="EMBL/GenBank/DDBJ databases">
        <title>Complete genome sequence of Verrucomicrobiaceae bacterium NT6N.</title>
        <authorList>
            <person name="Huang C."/>
            <person name="Takami H."/>
            <person name="Hamasaki K."/>
        </authorList>
    </citation>
    <scope>NUCLEOTIDE SEQUENCE</scope>
    <source>
        <strain evidence="1">NT6N</strain>
    </source>
</reference>
<proteinExistence type="predicted"/>
<gene>
    <name evidence="1" type="ORF">NT6N_00250</name>
</gene>
<organism evidence="1">
    <name type="scientific">Oceaniferula spumae</name>
    <dbReference type="NCBI Taxonomy" id="2979115"/>
    <lineage>
        <taxon>Bacteria</taxon>
        <taxon>Pseudomonadati</taxon>
        <taxon>Verrucomicrobiota</taxon>
        <taxon>Verrucomicrobiia</taxon>
        <taxon>Verrucomicrobiales</taxon>
        <taxon>Verrucomicrobiaceae</taxon>
        <taxon>Oceaniferula</taxon>
    </lineage>
</organism>
<evidence type="ECO:0000313" key="1">
    <source>
        <dbReference type="EMBL" id="BDS04985.1"/>
    </source>
</evidence>
<dbReference type="EMBL" id="AP026866">
    <property type="protein sequence ID" value="BDS04985.1"/>
    <property type="molecule type" value="Genomic_DNA"/>
</dbReference>